<dbReference type="GO" id="GO:0005524">
    <property type="term" value="F:ATP binding"/>
    <property type="evidence" value="ECO:0007669"/>
    <property type="project" value="UniProtKB-KW"/>
</dbReference>
<dbReference type="SUPFAM" id="SSF56112">
    <property type="entry name" value="Protein kinase-like (PK-like)"/>
    <property type="match status" value="1"/>
</dbReference>
<gene>
    <name evidence="8" type="ORF">SAMN05421507_102564</name>
</gene>
<dbReference type="GO" id="GO:0004674">
    <property type="term" value="F:protein serine/threonine kinase activity"/>
    <property type="evidence" value="ECO:0007669"/>
    <property type="project" value="UniProtKB-KW"/>
</dbReference>
<dbReference type="PROSITE" id="PS00108">
    <property type="entry name" value="PROTEIN_KINASE_ST"/>
    <property type="match status" value="1"/>
</dbReference>
<dbReference type="OrthoDB" id="9762169at2"/>
<feature type="domain" description="Protein kinase" evidence="7">
    <location>
        <begin position="14"/>
        <end position="269"/>
    </location>
</feature>
<dbReference type="PANTHER" id="PTHR43671:SF13">
    <property type="entry name" value="SERINE_THREONINE-PROTEIN KINASE NEK2"/>
    <property type="match status" value="1"/>
</dbReference>
<organism evidence="8 9">
    <name type="scientific">Lentzea jiangxiensis</name>
    <dbReference type="NCBI Taxonomy" id="641025"/>
    <lineage>
        <taxon>Bacteria</taxon>
        <taxon>Bacillati</taxon>
        <taxon>Actinomycetota</taxon>
        <taxon>Actinomycetes</taxon>
        <taxon>Pseudonocardiales</taxon>
        <taxon>Pseudonocardiaceae</taxon>
        <taxon>Lentzea</taxon>
    </lineage>
</organism>
<name>A0A1H0JMJ0_9PSEU</name>
<dbReference type="SMART" id="SM00220">
    <property type="entry name" value="S_TKc"/>
    <property type="match status" value="1"/>
</dbReference>
<dbReference type="Pfam" id="PF00069">
    <property type="entry name" value="Pkinase"/>
    <property type="match status" value="1"/>
</dbReference>
<evidence type="ECO:0000313" key="9">
    <source>
        <dbReference type="Proteomes" id="UP000199691"/>
    </source>
</evidence>
<sequence>MTSSAHDRMLADRYEIAELLGTGGVAEVRRARDTRLHRDVAVKLFRAGSELSHERRFANEVKTLAALSHPGLVRVHDAGTADGAPFVVLQLIDGPTLRERLTDGPLAVDDVRHLGTQLANALAYVHARDVVHRDIKPSNILLDRHGNAHLADFGLARLIGSTRLTRTDQVVGTAAYLAPEQVRGDEFGQAVDIYALGLVLLECLTGHREYEGSEIEAAVARLHRQPFIPEGLPPDLERLLMLMTSLSARRRPSAAECARVLRDPDRPITHVVPPARPRRTTRLLAASAAATVMAAAGVAFAVLSPSPPSESAPAQTTTAPPPASTTDAPAPTTDSPRTQTPAPVLVAEVSPHHEEPAKKPEHGKPAPPAKGKGHPGKG</sequence>
<evidence type="ECO:0000256" key="1">
    <source>
        <dbReference type="ARBA" id="ARBA00012513"/>
    </source>
</evidence>
<evidence type="ECO:0000256" key="6">
    <source>
        <dbReference type="SAM" id="MobiDB-lite"/>
    </source>
</evidence>
<dbReference type="RefSeq" id="WP_090096536.1">
    <property type="nucleotide sequence ID" value="NZ_FNIX01000002.1"/>
</dbReference>
<feature type="compositionally biased region" description="Low complexity" evidence="6">
    <location>
        <begin position="311"/>
        <end position="336"/>
    </location>
</feature>
<evidence type="ECO:0000256" key="4">
    <source>
        <dbReference type="ARBA" id="ARBA00022777"/>
    </source>
</evidence>
<dbReference type="Gene3D" id="3.30.200.20">
    <property type="entry name" value="Phosphorylase Kinase, domain 1"/>
    <property type="match status" value="1"/>
</dbReference>
<dbReference type="STRING" id="641025.SAMN05421507_102564"/>
<dbReference type="AlphaFoldDB" id="A0A1H0JMJ0"/>
<keyword evidence="8" id="KW-0723">Serine/threonine-protein kinase</keyword>
<dbReference type="InterPro" id="IPR011009">
    <property type="entry name" value="Kinase-like_dom_sf"/>
</dbReference>
<reference evidence="9" key="1">
    <citation type="submission" date="2016-10" db="EMBL/GenBank/DDBJ databases">
        <authorList>
            <person name="Varghese N."/>
            <person name="Submissions S."/>
        </authorList>
    </citation>
    <scope>NUCLEOTIDE SEQUENCE [LARGE SCALE GENOMIC DNA]</scope>
    <source>
        <strain evidence="9">CGMCC 4.6609</strain>
    </source>
</reference>
<dbReference type="InterPro" id="IPR000719">
    <property type="entry name" value="Prot_kinase_dom"/>
</dbReference>
<accession>A0A1H0JMJ0</accession>
<dbReference type="CDD" id="cd14014">
    <property type="entry name" value="STKc_PknB_like"/>
    <property type="match status" value="1"/>
</dbReference>
<feature type="region of interest" description="Disordered" evidence="6">
    <location>
        <begin position="305"/>
        <end position="378"/>
    </location>
</feature>
<dbReference type="PANTHER" id="PTHR43671">
    <property type="entry name" value="SERINE/THREONINE-PROTEIN KINASE NEK"/>
    <property type="match status" value="1"/>
</dbReference>
<evidence type="ECO:0000256" key="3">
    <source>
        <dbReference type="ARBA" id="ARBA00022741"/>
    </source>
</evidence>
<proteinExistence type="predicted"/>
<dbReference type="Proteomes" id="UP000199691">
    <property type="component" value="Unassembled WGS sequence"/>
</dbReference>
<keyword evidence="9" id="KW-1185">Reference proteome</keyword>
<dbReference type="InterPro" id="IPR050660">
    <property type="entry name" value="NEK_Ser/Thr_kinase"/>
</dbReference>
<dbReference type="EMBL" id="FNIX01000002">
    <property type="protein sequence ID" value="SDO44926.1"/>
    <property type="molecule type" value="Genomic_DNA"/>
</dbReference>
<dbReference type="Gene3D" id="1.10.510.10">
    <property type="entry name" value="Transferase(Phosphotransferase) domain 1"/>
    <property type="match status" value="1"/>
</dbReference>
<dbReference type="PROSITE" id="PS50011">
    <property type="entry name" value="PROTEIN_KINASE_DOM"/>
    <property type="match status" value="1"/>
</dbReference>
<dbReference type="InterPro" id="IPR008271">
    <property type="entry name" value="Ser/Thr_kinase_AS"/>
</dbReference>
<evidence type="ECO:0000256" key="5">
    <source>
        <dbReference type="ARBA" id="ARBA00022840"/>
    </source>
</evidence>
<keyword evidence="3" id="KW-0547">Nucleotide-binding</keyword>
<evidence type="ECO:0000313" key="8">
    <source>
        <dbReference type="EMBL" id="SDO44926.1"/>
    </source>
</evidence>
<keyword evidence="4 8" id="KW-0418">Kinase</keyword>
<dbReference type="EC" id="2.7.11.1" evidence="1"/>
<evidence type="ECO:0000259" key="7">
    <source>
        <dbReference type="PROSITE" id="PS50011"/>
    </source>
</evidence>
<keyword evidence="2" id="KW-0808">Transferase</keyword>
<protein>
    <recommendedName>
        <fullName evidence="1">non-specific serine/threonine protein kinase</fullName>
        <ecNumber evidence="1">2.7.11.1</ecNumber>
    </recommendedName>
</protein>
<evidence type="ECO:0000256" key="2">
    <source>
        <dbReference type="ARBA" id="ARBA00022679"/>
    </source>
</evidence>
<feature type="compositionally biased region" description="Basic and acidic residues" evidence="6">
    <location>
        <begin position="350"/>
        <end position="364"/>
    </location>
</feature>
<keyword evidence="5" id="KW-0067">ATP-binding</keyword>